<protein>
    <submittedName>
        <fullName evidence="2">Uncharacterized protein</fullName>
    </submittedName>
</protein>
<dbReference type="SUPFAM" id="SSF54523">
    <property type="entry name" value="Pili subunits"/>
    <property type="match status" value="1"/>
</dbReference>
<evidence type="ECO:0000256" key="1">
    <source>
        <dbReference type="SAM" id="MobiDB-lite"/>
    </source>
</evidence>
<accession>A0A382DH02</accession>
<dbReference type="AlphaFoldDB" id="A0A382DH02"/>
<dbReference type="Gene3D" id="3.30.700.10">
    <property type="entry name" value="Glycoprotein, Type 4 Pilin"/>
    <property type="match status" value="1"/>
</dbReference>
<dbReference type="InterPro" id="IPR045584">
    <property type="entry name" value="Pilin-like"/>
</dbReference>
<evidence type="ECO:0000313" key="2">
    <source>
        <dbReference type="EMBL" id="SVB36903.1"/>
    </source>
</evidence>
<reference evidence="2" key="1">
    <citation type="submission" date="2018-05" db="EMBL/GenBank/DDBJ databases">
        <authorList>
            <person name="Lanie J.A."/>
            <person name="Ng W.-L."/>
            <person name="Kazmierczak K.M."/>
            <person name="Andrzejewski T.M."/>
            <person name="Davidsen T.M."/>
            <person name="Wayne K.J."/>
            <person name="Tettelin H."/>
            <person name="Glass J.I."/>
            <person name="Rusch D."/>
            <person name="Podicherti R."/>
            <person name="Tsui H.-C.T."/>
            <person name="Winkler M.E."/>
        </authorList>
    </citation>
    <scope>NUCLEOTIDE SEQUENCE</scope>
</reference>
<organism evidence="2">
    <name type="scientific">marine metagenome</name>
    <dbReference type="NCBI Taxonomy" id="408172"/>
    <lineage>
        <taxon>unclassified sequences</taxon>
        <taxon>metagenomes</taxon>
        <taxon>ecological metagenomes</taxon>
    </lineage>
</organism>
<name>A0A382DH02_9ZZZZ</name>
<proteinExistence type="predicted"/>
<dbReference type="EMBL" id="UINC01039028">
    <property type="protein sequence ID" value="SVB36903.1"/>
    <property type="molecule type" value="Genomic_DNA"/>
</dbReference>
<sequence length="59" mass="6361">MIEMMVVIAIIAILMSLLLPVFAGAIKKAKNVGRPLDPNNPDSPLVGPSSVPHDYNFDE</sequence>
<feature type="region of interest" description="Disordered" evidence="1">
    <location>
        <begin position="32"/>
        <end position="59"/>
    </location>
</feature>
<gene>
    <name evidence="2" type="ORF">METZ01_LOCUS189757</name>
</gene>